<evidence type="ECO:0000256" key="1">
    <source>
        <dbReference type="SAM" id="Coils"/>
    </source>
</evidence>
<reference evidence="4" key="1">
    <citation type="journal article" date="2019" name="Int. J. Syst. Evol. Microbiol.">
        <title>The Global Catalogue of Microorganisms (GCM) 10K type strain sequencing project: providing services to taxonomists for standard genome sequencing and annotation.</title>
        <authorList>
            <consortium name="The Broad Institute Genomics Platform"/>
            <consortium name="The Broad Institute Genome Sequencing Center for Infectious Disease"/>
            <person name="Wu L."/>
            <person name="Ma J."/>
        </authorList>
    </citation>
    <scope>NUCLEOTIDE SEQUENCE [LARGE SCALE GENOMIC DNA]</scope>
    <source>
        <strain evidence="4">WYCCWR 13023</strain>
    </source>
</reference>
<keyword evidence="2" id="KW-0732">Signal</keyword>
<keyword evidence="1" id="KW-0175">Coiled coil</keyword>
<feature type="chain" id="PRO_5046595790" description="Peptidase S74 domain-containing protein" evidence="2">
    <location>
        <begin position="19"/>
        <end position="269"/>
    </location>
</feature>
<evidence type="ECO:0000256" key="2">
    <source>
        <dbReference type="SAM" id="SignalP"/>
    </source>
</evidence>
<feature type="signal peptide" evidence="2">
    <location>
        <begin position="1"/>
        <end position="18"/>
    </location>
</feature>
<dbReference type="EMBL" id="JBHSGV010000003">
    <property type="protein sequence ID" value="MFC4747202.1"/>
    <property type="molecule type" value="Genomic_DNA"/>
</dbReference>
<evidence type="ECO:0000313" key="3">
    <source>
        <dbReference type="EMBL" id="MFC4747202.1"/>
    </source>
</evidence>
<feature type="coiled-coil region" evidence="1">
    <location>
        <begin position="227"/>
        <end position="264"/>
    </location>
</feature>
<sequence>MKKIICMLLLIQGGFLMAQTETMVTINGKKVQVNPNSIATANNGLTATSGNVQLGGALAKPTTVTTDATNTLTLSGLQTGAATDNVMVRDASGIVKTVSSATMQNEPWFTGSDAGATSATNTTTGQAYFKGWVGIGGFTTPSTALNEKLRVNGAITTVNSYYADYVFEDYFKGFSDIKADYKFKSLADVDSFIKENKHLPGITPINELQKTNEGYMFNVSELSVQLLEKTEELYLHAIEQKKQLDAKDNEIKALNERLEKLEKIVLAKK</sequence>
<keyword evidence="4" id="KW-1185">Reference proteome</keyword>
<accession>A0ABV9PD54</accession>
<dbReference type="Proteomes" id="UP001595935">
    <property type="component" value="Unassembled WGS sequence"/>
</dbReference>
<name>A0ABV9PD54_9FLAO</name>
<organism evidence="3 4">
    <name type="scientific">Flavobacterium branchiicola</name>
    <dbReference type="NCBI Taxonomy" id="1114875"/>
    <lineage>
        <taxon>Bacteria</taxon>
        <taxon>Pseudomonadati</taxon>
        <taxon>Bacteroidota</taxon>
        <taxon>Flavobacteriia</taxon>
        <taxon>Flavobacteriales</taxon>
        <taxon>Flavobacteriaceae</taxon>
        <taxon>Flavobacterium</taxon>
    </lineage>
</organism>
<evidence type="ECO:0000313" key="4">
    <source>
        <dbReference type="Proteomes" id="UP001595935"/>
    </source>
</evidence>
<evidence type="ECO:0008006" key="5">
    <source>
        <dbReference type="Google" id="ProtNLM"/>
    </source>
</evidence>
<gene>
    <name evidence="3" type="ORF">ACFO5S_07080</name>
</gene>
<proteinExistence type="predicted"/>
<comment type="caution">
    <text evidence="3">The sequence shown here is derived from an EMBL/GenBank/DDBJ whole genome shotgun (WGS) entry which is preliminary data.</text>
</comment>
<protein>
    <recommendedName>
        <fullName evidence="5">Peptidase S74 domain-containing protein</fullName>
    </recommendedName>
</protein>
<dbReference type="RefSeq" id="WP_213257728.1">
    <property type="nucleotide sequence ID" value="NZ_JAGYWA010000003.1"/>
</dbReference>